<gene>
    <name evidence="2" type="ORF">GPECTOR_1g215</name>
</gene>
<dbReference type="PROSITE" id="PS51318">
    <property type="entry name" value="TAT"/>
    <property type="match status" value="1"/>
</dbReference>
<dbReference type="InterPro" id="IPR006311">
    <property type="entry name" value="TAT_signal"/>
</dbReference>
<evidence type="ECO:0000256" key="1">
    <source>
        <dbReference type="SAM" id="MobiDB-lite"/>
    </source>
</evidence>
<evidence type="ECO:0000313" key="3">
    <source>
        <dbReference type="Proteomes" id="UP000075714"/>
    </source>
</evidence>
<organism evidence="2 3">
    <name type="scientific">Gonium pectorale</name>
    <name type="common">Green alga</name>
    <dbReference type="NCBI Taxonomy" id="33097"/>
    <lineage>
        <taxon>Eukaryota</taxon>
        <taxon>Viridiplantae</taxon>
        <taxon>Chlorophyta</taxon>
        <taxon>core chlorophytes</taxon>
        <taxon>Chlorophyceae</taxon>
        <taxon>CS clade</taxon>
        <taxon>Chlamydomonadales</taxon>
        <taxon>Volvocaceae</taxon>
        <taxon>Gonium</taxon>
    </lineage>
</organism>
<dbReference type="InterPro" id="IPR032710">
    <property type="entry name" value="NTF2-like_dom_sf"/>
</dbReference>
<dbReference type="OrthoDB" id="534274at2759"/>
<evidence type="ECO:0000313" key="2">
    <source>
        <dbReference type="EMBL" id="KXZ56247.1"/>
    </source>
</evidence>
<name>A0A150H268_GONPE</name>
<comment type="caution">
    <text evidence="2">The sequence shown here is derived from an EMBL/GenBank/DDBJ whole genome shotgun (WGS) entry which is preliminary data.</text>
</comment>
<evidence type="ECO:0008006" key="4">
    <source>
        <dbReference type="Google" id="ProtNLM"/>
    </source>
</evidence>
<accession>A0A150H268</accession>
<feature type="compositionally biased region" description="Low complexity" evidence="1">
    <location>
        <begin position="197"/>
        <end position="208"/>
    </location>
</feature>
<dbReference type="SUPFAM" id="SSF54427">
    <property type="entry name" value="NTF2-like"/>
    <property type="match status" value="1"/>
</dbReference>
<dbReference type="Proteomes" id="UP000075714">
    <property type="component" value="Unassembled WGS sequence"/>
</dbReference>
<proteinExistence type="predicted"/>
<reference evidence="3" key="1">
    <citation type="journal article" date="2016" name="Nat. Commun.">
        <title>The Gonium pectorale genome demonstrates co-option of cell cycle regulation during the evolution of multicellularity.</title>
        <authorList>
            <person name="Hanschen E.R."/>
            <person name="Marriage T.N."/>
            <person name="Ferris P.J."/>
            <person name="Hamaji T."/>
            <person name="Toyoda A."/>
            <person name="Fujiyama A."/>
            <person name="Neme R."/>
            <person name="Noguchi H."/>
            <person name="Minakuchi Y."/>
            <person name="Suzuki M."/>
            <person name="Kawai-Toyooka H."/>
            <person name="Smith D.R."/>
            <person name="Sparks H."/>
            <person name="Anderson J."/>
            <person name="Bakaric R."/>
            <person name="Luria V."/>
            <person name="Karger A."/>
            <person name="Kirschner M.W."/>
            <person name="Durand P.M."/>
            <person name="Michod R.E."/>
            <person name="Nozaki H."/>
            <person name="Olson B.J."/>
        </authorList>
    </citation>
    <scope>NUCLEOTIDE SEQUENCE [LARGE SCALE GENOMIC DNA]</scope>
    <source>
        <strain evidence="3">NIES-2863</strain>
    </source>
</reference>
<dbReference type="Gene3D" id="3.10.450.50">
    <property type="match status" value="1"/>
</dbReference>
<keyword evidence="3" id="KW-1185">Reference proteome</keyword>
<dbReference type="EMBL" id="LSYV01000002">
    <property type="protein sequence ID" value="KXZ56247.1"/>
    <property type="molecule type" value="Genomic_DNA"/>
</dbReference>
<feature type="region of interest" description="Disordered" evidence="1">
    <location>
        <begin position="197"/>
        <end position="219"/>
    </location>
</feature>
<sequence length="219" mass="22966">MVASACSGTARAEPSSATDALCFSRRHLLHGLAVSGVASVLAPIPPALAKGAKEEKAPTVVNDPVALKAQIEAQYRQWASGQSDTWLAGQPETIKWQSTYNGTPVKLKGKAGAAQYFAMLKADLDIQSYKPLAIFVDNDGDEATVVVEASGFSRRTQAPFTTIFLHQYTIGPMGQVLKFKEVTDTALMAQLVPSEAAPTAAGAETGESSVEPGSAARSV</sequence>
<dbReference type="AlphaFoldDB" id="A0A150H268"/>
<protein>
    <recommendedName>
        <fullName evidence="4">SnoaL-like domain-containing protein</fullName>
    </recommendedName>
</protein>